<dbReference type="Pfam" id="PF13086">
    <property type="entry name" value="AAA_11"/>
    <property type="match status" value="2"/>
</dbReference>
<feature type="domain" description="DUF3320" evidence="7">
    <location>
        <begin position="1424"/>
        <end position="1470"/>
    </location>
</feature>
<dbReference type="InterPro" id="IPR050534">
    <property type="entry name" value="Coronavir_polyprotein_1ab"/>
</dbReference>
<organism evidence="11 12">
    <name type="scientific">Inquilinus limosus</name>
    <dbReference type="NCBI Taxonomy" id="171674"/>
    <lineage>
        <taxon>Bacteria</taxon>
        <taxon>Pseudomonadati</taxon>
        <taxon>Pseudomonadota</taxon>
        <taxon>Alphaproteobacteria</taxon>
        <taxon>Rhodospirillales</taxon>
        <taxon>Rhodospirillaceae</taxon>
        <taxon>Inquilinus</taxon>
    </lineage>
</organism>
<evidence type="ECO:0000256" key="2">
    <source>
        <dbReference type="ARBA" id="ARBA00022741"/>
    </source>
</evidence>
<sequence>MNDAGISIRDRLLKDRHALLDLSTRNRLVNVPLRTRNVRTIEIVDEVSAEVYRLLHEGKALAFTPGRQLSEEERAALDPQDTETGGIPQPEADEIDENGVARRHSDLQLQTRLTSEGLQKRLFDIWYDAQTLEEEQGVNVLYLAIGLLRWFDGEGEDAPARHAPLILLPVRLERTSAAEKFKLRGRGEPASPNLTLQAKMRAEFSLLIEDVQNEDELDLAGYMARVAETVSKQKRWEVLPDAMVLGFFSFAKFLMYRDLDPENWPAASPIDQHPIVTGLLRDGFPESEPLIPGHDTKIDALIPPARMNHIVDADSSQTVVIEEAAGGRNLVVKGPPGTGKSQTITNIVAAAVAEGRKVLFVAEKMAALDVVHRRLRDAGLGPLTLELHSSKATKRGLLEELKRTKELAPAAAPDGGSVVEKLTESRDRLNAHAEDLHRRHDPHGLSAYQVIGRLAALREGPARAGVVLEAPETWPPLERERRADIVEEIAQRLGSIGAPQEHPWRGVRREALDPSEVDSLTVRLRDLAGPVARLREEATAGAPIFGLPAGTLDELARLRTVLRAAAALPPCDRAALAHPAWANDAARLADLPERGRRATETRAAAEDAFVDAAWQVDLMPCCMAIATRGGSLFRFLDGTYRAQIGLLRSLLKAPLPKGQQARLDLVDRMIAAQAARKAYEEAKPLGPAFGTLWQEERSDWDALAALAAWRAALPEPALPDGFLRRLATLPDPAVIPPPLAVLEETLDPARAGLDDLAAWLDLDLRRAFRVESTGAIPLDGLAGRLELWRGQPEQVTKWVAFAERGRAAARLGLGALVDGVLDGTLDAPALPPTFERAALEAIRTDIFARLPDLKRFDGELQQRVVEGFRALDVNRIGLARSVIGQRHRDGLPRGNAGIGPLGVLNGELAKKRNHLPIRQLLEKAGPAIQQLKPVFMMSPLSVAQFLKPGALSFDLLVIDEASQVEPIDALGAMARVRQIAVVGDERQLPPTRFFAKLTSDIEERDEDDEQTVAARDAESILDLCLAKGVPARMLNWHYRSRHQSLIAVSNREFYENRLFIVPSPYDAVAGMGLKFNHLPDAHYDRGNTRTNPIEARTVAEAVIRHARETPQKSLGVATFSVAQRQAIQKDLELLRRAHPETEEFFRNTGSEPFFIKNLENIQGDERDVIFISVGYGRTASGYMAMSFGPLSGEGGERQLNVLISRAKERCEVFSSITGDDIDLERTRSRGVTALKLFLGYAQTGRLDVAQPSGRGADSAFEEHVARALAARGHEVKAQIGTAGFFVDLAVVDPEKPGRFVLGIECDGAPYHASRSARDRDRLRQRVLEDHGWIIHRIWSLDWYMRPAEELRRLEDAIAAAQAEWRERDEGAAVAPAKPAPIEFSFQPVDQDTEIVQARIGEKPPAPLAQPYEEASFAVAATLEPHEVPVGEMAQHVLRIVEAEGPVHEDEIVTRIRTLWGLQRAGSRIREAVGRAVALARRQQSIAGEGFCDIPGREARIRDRSGVASAGLRKPDMLPPAEIAAAMLAVIDRNFGAGREELVTAVARLFGFAATSAPLKAVLDGEIGRLVAGGQLRDDQGHLVRAAAAPSAVSPTAAPQQ</sequence>
<evidence type="ECO:0000256" key="1">
    <source>
        <dbReference type="ARBA" id="ARBA00007913"/>
    </source>
</evidence>
<dbReference type="SUPFAM" id="SSF52980">
    <property type="entry name" value="Restriction endonuclease-like"/>
    <property type="match status" value="1"/>
</dbReference>
<dbReference type="SUPFAM" id="SSF52540">
    <property type="entry name" value="P-loop containing nucleoside triphosphate hydrolases"/>
    <property type="match status" value="1"/>
</dbReference>
<dbReference type="Gene3D" id="3.40.50.300">
    <property type="entry name" value="P-loop containing nucleotide triphosphate hydrolases"/>
    <property type="match status" value="3"/>
</dbReference>
<dbReference type="Proteomes" id="UP000196655">
    <property type="component" value="Unassembled WGS sequence"/>
</dbReference>
<dbReference type="EMBL" id="NHON01000016">
    <property type="protein sequence ID" value="OWJ67063.1"/>
    <property type="molecule type" value="Genomic_DNA"/>
</dbReference>
<dbReference type="GO" id="GO:0005524">
    <property type="term" value="F:ATP binding"/>
    <property type="evidence" value="ECO:0007669"/>
    <property type="project" value="UniProtKB-KW"/>
</dbReference>
<keyword evidence="3" id="KW-0378">Hydrolase</keyword>
<dbReference type="PANTHER" id="PTHR43788:SF8">
    <property type="entry name" value="DNA-BINDING PROTEIN SMUBP-2"/>
    <property type="match status" value="1"/>
</dbReference>
<feature type="domain" description="DNA2/NAM7 helicase-like C-terminal" evidence="9">
    <location>
        <begin position="1019"/>
        <end position="1213"/>
    </location>
</feature>
<dbReference type="InterPro" id="IPR025103">
    <property type="entry name" value="DUF4011"/>
</dbReference>
<dbReference type="RefSeq" id="WP_088151071.1">
    <property type="nucleotide sequence ID" value="NZ_NHON01000016.1"/>
</dbReference>
<dbReference type="InterPro" id="IPR041679">
    <property type="entry name" value="DNA2/NAM7-like_C"/>
</dbReference>
<dbReference type="InterPro" id="IPR041677">
    <property type="entry name" value="DNA2/NAM7_AAA_11"/>
</dbReference>
<gene>
    <name evidence="11" type="ORF">BWR60_11020</name>
</gene>
<feature type="domain" description="Restriction endonuclease type II-like" evidence="10">
    <location>
        <begin position="1260"/>
        <end position="1357"/>
    </location>
</feature>
<proteinExistence type="inferred from homology"/>
<evidence type="ECO:0000259" key="7">
    <source>
        <dbReference type="Pfam" id="PF11784"/>
    </source>
</evidence>
<dbReference type="OrthoDB" id="9757917at2"/>
<dbReference type="Pfam" id="PF13087">
    <property type="entry name" value="AAA_12"/>
    <property type="match status" value="1"/>
</dbReference>
<name>A0A211ZP60_9PROT</name>
<protein>
    <submittedName>
        <fullName evidence="11">DNA helicase</fullName>
    </submittedName>
</protein>
<keyword evidence="2" id="KW-0547">Nucleotide-binding</keyword>
<evidence type="ECO:0000259" key="8">
    <source>
        <dbReference type="Pfam" id="PF13086"/>
    </source>
</evidence>
<evidence type="ECO:0000313" key="11">
    <source>
        <dbReference type="EMBL" id="OWJ67063.1"/>
    </source>
</evidence>
<dbReference type="Pfam" id="PF18741">
    <property type="entry name" value="MTES_1575"/>
    <property type="match status" value="1"/>
</dbReference>
<dbReference type="InterPro" id="IPR021754">
    <property type="entry name" value="DUF3320"/>
</dbReference>
<dbReference type="Pfam" id="PF13195">
    <property type="entry name" value="DUF4011"/>
    <property type="match status" value="1"/>
</dbReference>
<dbReference type="FunFam" id="3.40.960.10:FF:000002">
    <property type="entry name" value="DNA helicase related protein"/>
    <property type="match status" value="1"/>
</dbReference>
<dbReference type="PANTHER" id="PTHR43788">
    <property type="entry name" value="DNA2/NAM7 HELICASE FAMILY MEMBER"/>
    <property type="match status" value="1"/>
</dbReference>
<dbReference type="Gene3D" id="3.40.960.10">
    <property type="entry name" value="VSR Endonuclease"/>
    <property type="match status" value="1"/>
</dbReference>
<evidence type="ECO:0000313" key="12">
    <source>
        <dbReference type="Proteomes" id="UP000196655"/>
    </source>
</evidence>
<dbReference type="CDD" id="cd18808">
    <property type="entry name" value="SF1_C_Upf1"/>
    <property type="match status" value="1"/>
</dbReference>
<evidence type="ECO:0000259" key="10">
    <source>
        <dbReference type="Pfam" id="PF18741"/>
    </source>
</evidence>
<evidence type="ECO:0000256" key="5">
    <source>
        <dbReference type="ARBA" id="ARBA00022840"/>
    </source>
</evidence>
<dbReference type="FunFam" id="3.40.50.300:FF:002063">
    <property type="entry name" value="DNA helicase related protein"/>
    <property type="match status" value="1"/>
</dbReference>
<dbReference type="Pfam" id="PF11784">
    <property type="entry name" value="DUF3320"/>
    <property type="match status" value="1"/>
</dbReference>
<dbReference type="InterPro" id="IPR047187">
    <property type="entry name" value="SF1_C_Upf1"/>
</dbReference>
<evidence type="ECO:0000256" key="6">
    <source>
        <dbReference type="SAM" id="MobiDB-lite"/>
    </source>
</evidence>
<dbReference type="InterPro" id="IPR011335">
    <property type="entry name" value="Restrct_endonuc-II-like"/>
</dbReference>
<comment type="similarity">
    <text evidence="1">Belongs to the DNA2/NAM7 helicase family.</text>
</comment>
<comment type="caution">
    <text evidence="11">The sequence shown here is derived from an EMBL/GenBank/DDBJ whole genome shotgun (WGS) entry which is preliminary data.</text>
</comment>
<feature type="domain" description="DNA2/NAM7 helicase helicase" evidence="8">
    <location>
        <begin position="314"/>
        <end position="377"/>
    </location>
</feature>
<reference evidence="12" key="1">
    <citation type="submission" date="2017-05" db="EMBL/GenBank/DDBJ databases">
        <authorList>
            <person name="Macchi M."/>
            <person name="Festa S."/>
            <person name="Coppotelli B.M."/>
            <person name="Morelli I.S."/>
        </authorList>
    </citation>
    <scope>NUCLEOTIDE SEQUENCE [LARGE SCALE GENOMIC DNA]</scope>
    <source>
        <strain evidence="12">I</strain>
    </source>
</reference>
<accession>A0A211ZP60</accession>
<keyword evidence="12" id="KW-1185">Reference proteome</keyword>
<evidence type="ECO:0000259" key="9">
    <source>
        <dbReference type="Pfam" id="PF13087"/>
    </source>
</evidence>
<feature type="region of interest" description="Disordered" evidence="6">
    <location>
        <begin position="68"/>
        <end position="94"/>
    </location>
</feature>
<evidence type="ECO:0000256" key="3">
    <source>
        <dbReference type="ARBA" id="ARBA00022801"/>
    </source>
</evidence>
<dbReference type="InterPro" id="IPR027417">
    <property type="entry name" value="P-loop_NTPase"/>
</dbReference>
<feature type="domain" description="DNA2/NAM7 helicase helicase" evidence="8">
    <location>
        <begin position="952"/>
        <end position="991"/>
    </location>
</feature>
<dbReference type="GO" id="GO:0043139">
    <property type="term" value="F:5'-3' DNA helicase activity"/>
    <property type="evidence" value="ECO:0007669"/>
    <property type="project" value="TreeGrafter"/>
</dbReference>
<keyword evidence="5" id="KW-0067">ATP-binding</keyword>
<dbReference type="InterPro" id="IPR049468">
    <property type="entry name" value="Restrct_endonuc-II-like_dom"/>
</dbReference>
<evidence type="ECO:0000256" key="4">
    <source>
        <dbReference type="ARBA" id="ARBA00022806"/>
    </source>
</evidence>
<dbReference type="GO" id="GO:0016787">
    <property type="term" value="F:hydrolase activity"/>
    <property type="evidence" value="ECO:0007669"/>
    <property type="project" value="UniProtKB-KW"/>
</dbReference>
<keyword evidence="4 11" id="KW-0347">Helicase</keyword>